<feature type="domain" description="Peptidase M48" evidence="12">
    <location>
        <begin position="107"/>
        <end position="316"/>
    </location>
</feature>
<dbReference type="PANTHER" id="PTHR43221">
    <property type="entry name" value="PROTEASE HTPX"/>
    <property type="match status" value="1"/>
</dbReference>
<keyword evidence="14" id="KW-1185">Reference proteome</keyword>
<name>A0ABR9S7X2_9BURK</name>
<evidence type="ECO:0000256" key="3">
    <source>
        <dbReference type="ARBA" id="ARBA00022692"/>
    </source>
</evidence>
<reference evidence="13 14" key="1">
    <citation type="submission" date="2020-10" db="EMBL/GenBank/DDBJ databases">
        <title>Ramlibacter sp. HM2 16S ribosomal RNA gene Genome sequencing and assembly.</title>
        <authorList>
            <person name="Kang M."/>
        </authorList>
    </citation>
    <scope>NUCLEOTIDE SEQUENCE [LARGE SCALE GENOMIC DNA]</scope>
    <source>
        <strain evidence="13 14">HM2</strain>
    </source>
</reference>
<dbReference type="Gene3D" id="3.30.2010.10">
    <property type="entry name" value="Metalloproteases ('zincins'), catalytic domain"/>
    <property type="match status" value="1"/>
</dbReference>
<feature type="transmembrane region" description="Helical" evidence="11">
    <location>
        <begin position="58"/>
        <end position="76"/>
    </location>
</feature>
<dbReference type="EMBL" id="JADDIV010000005">
    <property type="protein sequence ID" value="MBE7369524.1"/>
    <property type="molecule type" value="Genomic_DNA"/>
</dbReference>
<keyword evidence="9 11" id="KW-0472">Membrane</keyword>
<comment type="caution">
    <text evidence="13">The sequence shown here is derived from an EMBL/GenBank/DDBJ whole genome shotgun (WGS) entry which is preliminary data.</text>
</comment>
<dbReference type="GO" id="GO:0008237">
    <property type="term" value="F:metallopeptidase activity"/>
    <property type="evidence" value="ECO:0007669"/>
    <property type="project" value="UniProtKB-KW"/>
</dbReference>
<evidence type="ECO:0000256" key="2">
    <source>
        <dbReference type="ARBA" id="ARBA00022670"/>
    </source>
</evidence>
<feature type="transmembrane region" description="Helical" evidence="11">
    <location>
        <begin position="20"/>
        <end position="43"/>
    </location>
</feature>
<keyword evidence="7 11" id="KW-1133">Transmembrane helix</keyword>
<comment type="cofactor">
    <cofactor evidence="10">
        <name>Zn(2+)</name>
        <dbReference type="ChEBI" id="CHEBI:29105"/>
    </cofactor>
    <text evidence="10">Binds 1 zinc ion per subunit.</text>
</comment>
<keyword evidence="5 10" id="KW-0378">Hydrolase</keyword>
<keyword evidence="4" id="KW-0479">Metal-binding</keyword>
<gene>
    <name evidence="13" type="ORF">IM787_18315</name>
</gene>
<comment type="similarity">
    <text evidence="10">Belongs to the peptidase M48 family.</text>
</comment>
<dbReference type="Proteomes" id="UP000806285">
    <property type="component" value="Unassembled WGS sequence"/>
</dbReference>
<evidence type="ECO:0000259" key="12">
    <source>
        <dbReference type="Pfam" id="PF01435"/>
    </source>
</evidence>
<evidence type="ECO:0000256" key="8">
    <source>
        <dbReference type="ARBA" id="ARBA00023049"/>
    </source>
</evidence>
<keyword evidence="2 10" id="KW-0645">Protease</keyword>
<evidence type="ECO:0000313" key="14">
    <source>
        <dbReference type="Proteomes" id="UP000806285"/>
    </source>
</evidence>
<accession>A0ABR9S7X2</accession>
<keyword evidence="8 10" id="KW-0482">Metalloprotease</keyword>
<protein>
    <submittedName>
        <fullName evidence="13">M48 family metalloprotease</fullName>
    </submittedName>
</protein>
<evidence type="ECO:0000256" key="11">
    <source>
        <dbReference type="SAM" id="Phobius"/>
    </source>
</evidence>
<evidence type="ECO:0000256" key="4">
    <source>
        <dbReference type="ARBA" id="ARBA00022723"/>
    </source>
</evidence>
<evidence type="ECO:0000256" key="6">
    <source>
        <dbReference type="ARBA" id="ARBA00022833"/>
    </source>
</evidence>
<evidence type="ECO:0000256" key="5">
    <source>
        <dbReference type="ARBA" id="ARBA00022801"/>
    </source>
</evidence>
<dbReference type="InterPro" id="IPR050083">
    <property type="entry name" value="HtpX_protease"/>
</dbReference>
<dbReference type="InterPro" id="IPR001915">
    <property type="entry name" value="Peptidase_M48"/>
</dbReference>
<keyword evidence="6 10" id="KW-0862">Zinc</keyword>
<evidence type="ECO:0000256" key="10">
    <source>
        <dbReference type="RuleBase" id="RU003983"/>
    </source>
</evidence>
<dbReference type="PANTHER" id="PTHR43221:SF2">
    <property type="entry name" value="PROTEASE HTPX HOMOLOG"/>
    <property type="match status" value="1"/>
</dbReference>
<keyword evidence="3 11" id="KW-0812">Transmembrane</keyword>
<dbReference type="RefSeq" id="WP_193678148.1">
    <property type="nucleotide sequence ID" value="NZ_JADDIV010000005.1"/>
</dbReference>
<keyword evidence="1" id="KW-1003">Cell membrane</keyword>
<sequence length="335" mass="36789">MRFFELQQQARARTTRLVLLFALAVAGTALGVHLALALCWWTLNWFLGPVEIGFPRSFFAVNVGVTLLLVLGGWWIETSNLKMAGGAERLARRIGAREARPGTSMGEQRLCNIVDEVCIAAHMPRPTVMVMPRHDAINAFATGWDEDDAVVAVTQGALDLLTREELQGIVAHECSHIHEGDTRLNMQLAGMVFGLEMVWDFGDILREKRGLATVFGTAIMAVGSIGWLAGRCLQAAVSREREFLADARAVQWTRSRDGLGGVLRKAMTQRADANRPSDPAWPIAVDHLLLLGHLAEHGGWLDSHPPLAVRIRRIYGRSMAPLPLVQDDTQPATPA</sequence>
<evidence type="ECO:0000256" key="9">
    <source>
        <dbReference type="ARBA" id="ARBA00023136"/>
    </source>
</evidence>
<proteinExistence type="inferred from homology"/>
<feature type="transmembrane region" description="Helical" evidence="11">
    <location>
        <begin position="211"/>
        <end position="230"/>
    </location>
</feature>
<evidence type="ECO:0000256" key="1">
    <source>
        <dbReference type="ARBA" id="ARBA00022475"/>
    </source>
</evidence>
<dbReference type="Pfam" id="PF01435">
    <property type="entry name" value="Peptidase_M48"/>
    <property type="match status" value="1"/>
</dbReference>
<evidence type="ECO:0000313" key="13">
    <source>
        <dbReference type="EMBL" id="MBE7369524.1"/>
    </source>
</evidence>
<evidence type="ECO:0000256" key="7">
    <source>
        <dbReference type="ARBA" id="ARBA00022989"/>
    </source>
</evidence>
<organism evidence="13 14">
    <name type="scientific">Ramlibacter pallidus</name>
    <dbReference type="NCBI Taxonomy" id="2780087"/>
    <lineage>
        <taxon>Bacteria</taxon>
        <taxon>Pseudomonadati</taxon>
        <taxon>Pseudomonadota</taxon>
        <taxon>Betaproteobacteria</taxon>
        <taxon>Burkholderiales</taxon>
        <taxon>Comamonadaceae</taxon>
        <taxon>Ramlibacter</taxon>
    </lineage>
</organism>